<evidence type="ECO:0000313" key="3">
    <source>
        <dbReference type="EMBL" id="MBF6352944.1"/>
    </source>
</evidence>
<gene>
    <name evidence="3" type="ORF">IU449_00005</name>
</gene>
<feature type="region of interest" description="Disordered" evidence="1">
    <location>
        <begin position="1"/>
        <end position="24"/>
    </location>
</feature>
<feature type="domain" description="PucR C-terminal helix-turn-helix" evidence="2">
    <location>
        <begin position="319"/>
        <end position="376"/>
    </location>
</feature>
<sequence>MNGHFSTGGSSSSAEPPPGGDTPLARACRDLAGAALADADPTGPTARLLEAAAACAREGVALGMVHRAVFDNVRREFERLRTPATLPGADRRLWETLENITVAVSAGYLDEARTVGAQHNSALDTVTASLLGGIADPAEAEECGIELAASYSVLAVALPLPASRADADAVQPLRPGQALTAASEGTRESGARQMLRRVRATLAERGGPNALSLLGRDGGTILVPTSTSVRLDVARLVDLLSDAAGAPIAATVVTAAPRTELPGAAECAHELLDMVRRLRMAPGLYRMADLALEYQITRPGPGLDHLGTVLDPLDAQPKLLETLRCHIANGLNRQRTARMLDLHTNGLDYRLRRIGRLTGHDPGDARGICYLRAALVARSYREQQR</sequence>
<organism evidence="3 4">
    <name type="scientific">Nocardia higoensis</name>
    <dbReference type="NCBI Taxonomy" id="228599"/>
    <lineage>
        <taxon>Bacteria</taxon>
        <taxon>Bacillati</taxon>
        <taxon>Actinomycetota</taxon>
        <taxon>Actinomycetes</taxon>
        <taxon>Mycobacteriales</taxon>
        <taxon>Nocardiaceae</taxon>
        <taxon>Nocardia</taxon>
    </lineage>
</organism>
<dbReference type="Pfam" id="PF13556">
    <property type="entry name" value="HTH_30"/>
    <property type="match status" value="1"/>
</dbReference>
<evidence type="ECO:0000256" key="1">
    <source>
        <dbReference type="SAM" id="MobiDB-lite"/>
    </source>
</evidence>
<keyword evidence="4" id="KW-1185">Reference proteome</keyword>
<evidence type="ECO:0000259" key="2">
    <source>
        <dbReference type="Pfam" id="PF13556"/>
    </source>
</evidence>
<protein>
    <submittedName>
        <fullName evidence="3">Helix-turn-helix domain-containing protein</fullName>
    </submittedName>
</protein>
<comment type="caution">
    <text evidence="3">The sequence shown here is derived from an EMBL/GenBank/DDBJ whole genome shotgun (WGS) entry which is preliminary data.</text>
</comment>
<dbReference type="InterPro" id="IPR051448">
    <property type="entry name" value="CdaR-like_regulators"/>
</dbReference>
<feature type="compositionally biased region" description="Low complexity" evidence="1">
    <location>
        <begin position="1"/>
        <end position="14"/>
    </location>
</feature>
<name>A0ABS0D371_9NOCA</name>
<dbReference type="InterPro" id="IPR025736">
    <property type="entry name" value="PucR_C-HTH_dom"/>
</dbReference>
<dbReference type="RefSeq" id="WP_194999920.1">
    <property type="nucleotide sequence ID" value="NZ_JADLQN010000001.1"/>
</dbReference>
<dbReference type="EMBL" id="JADLQN010000001">
    <property type="protein sequence ID" value="MBF6352944.1"/>
    <property type="molecule type" value="Genomic_DNA"/>
</dbReference>
<accession>A0ABS0D371</accession>
<dbReference type="Proteomes" id="UP000707731">
    <property type="component" value="Unassembled WGS sequence"/>
</dbReference>
<evidence type="ECO:0000313" key="4">
    <source>
        <dbReference type="Proteomes" id="UP000707731"/>
    </source>
</evidence>
<proteinExistence type="predicted"/>
<dbReference type="PANTHER" id="PTHR33744">
    <property type="entry name" value="CARBOHYDRATE DIACID REGULATOR"/>
    <property type="match status" value="1"/>
</dbReference>
<dbReference type="PANTHER" id="PTHR33744:SF7">
    <property type="entry name" value="PUCR FAMILY TRANSCRIPTIONAL REGULATOR"/>
    <property type="match status" value="1"/>
</dbReference>
<dbReference type="Gene3D" id="1.10.10.2840">
    <property type="entry name" value="PucR C-terminal helix-turn-helix domain"/>
    <property type="match status" value="1"/>
</dbReference>
<reference evidence="3 4" key="1">
    <citation type="submission" date="2020-10" db="EMBL/GenBank/DDBJ databases">
        <title>Identification of Nocardia species via Next-generation sequencing and recognition of intraspecies genetic diversity.</title>
        <authorList>
            <person name="Li P."/>
            <person name="Li P."/>
            <person name="Lu B."/>
        </authorList>
    </citation>
    <scope>NUCLEOTIDE SEQUENCE [LARGE SCALE GENOMIC DNA]</scope>
    <source>
        <strain evidence="3 4">BJ06-0143</strain>
    </source>
</reference>
<dbReference type="InterPro" id="IPR042070">
    <property type="entry name" value="PucR_C-HTH_sf"/>
</dbReference>